<evidence type="ECO:0000256" key="6">
    <source>
        <dbReference type="RuleBase" id="RU362109"/>
    </source>
</evidence>
<keyword evidence="9" id="KW-1185">Reference proteome</keyword>
<reference evidence="8 9" key="1">
    <citation type="journal article" date="2019" name="Gigascience">
        <title>Whole-genome sequence of the oriental lung fluke Paragonimus westermani.</title>
        <authorList>
            <person name="Oey H."/>
            <person name="Zakrzewski M."/>
            <person name="Narain K."/>
            <person name="Devi K.R."/>
            <person name="Agatsuma T."/>
            <person name="Nawaratna S."/>
            <person name="Gobert G.N."/>
            <person name="Jones M.K."/>
            <person name="Ragan M.A."/>
            <person name="McManus D.P."/>
            <person name="Krause L."/>
        </authorList>
    </citation>
    <scope>NUCLEOTIDE SEQUENCE [LARGE SCALE GENOMIC DNA]</scope>
    <source>
        <strain evidence="8 9">IND2009</strain>
    </source>
</reference>
<comment type="caution">
    <text evidence="8">The sequence shown here is derived from an EMBL/GenBank/DDBJ whole genome shotgun (WGS) entry which is preliminary data.</text>
</comment>
<dbReference type="InterPro" id="IPR023313">
    <property type="entry name" value="UBQ-conjugating_AS"/>
</dbReference>
<comment type="catalytic activity">
    <reaction evidence="1">
        <text>S-ubiquitinyl-[E1 ubiquitin-activating enzyme]-L-cysteine + [E2 ubiquitin-conjugating enzyme]-L-cysteine = [E1 ubiquitin-activating enzyme]-L-cysteine + S-ubiquitinyl-[E2 ubiquitin-conjugating enzyme]-L-cysteine.</text>
        <dbReference type="EC" id="2.3.2.23"/>
    </reaction>
</comment>
<proteinExistence type="inferred from homology"/>
<dbReference type="SMART" id="SM00212">
    <property type="entry name" value="UBCc"/>
    <property type="match status" value="1"/>
</dbReference>
<comment type="similarity">
    <text evidence="6">Belongs to the ubiquitin-conjugating enzyme family.</text>
</comment>
<organism evidence="8 9">
    <name type="scientific">Paragonimus westermani</name>
    <dbReference type="NCBI Taxonomy" id="34504"/>
    <lineage>
        <taxon>Eukaryota</taxon>
        <taxon>Metazoa</taxon>
        <taxon>Spiralia</taxon>
        <taxon>Lophotrochozoa</taxon>
        <taxon>Platyhelminthes</taxon>
        <taxon>Trematoda</taxon>
        <taxon>Digenea</taxon>
        <taxon>Plagiorchiida</taxon>
        <taxon>Troglotremata</taxon>
        <taxon>Troglotrematidae</taxon>
        <taxon>Paragonimus</taxon>
    </lineage>
</organism>
<evidence type="ECO:0000313" key="8">
    <source>
        <dbReference type="EMBL" id="KAA3679161.1"/>
    </source>
</evidence>
<keyword evidence="3" id="KW-0808">Transferase</keyword>
<dbReference type="EMBL" id="QNGE01000828">
    <property type="protein sequence ID" value="KAA3679161.1"/>
    <property type="molecule type" value="Genomic_DNA"/>
</dbReference>
<keyword evidence="6" id="KW-0067">ATP-binding</keyword>
<keyword evidence="4 6" id="KW-0833">Ubl conjugation pathway</keyword>
<name>A0A5J4NUF4_9TREM</name>
<dbReference type="InterPro" id="IPR016135">
    <property type="entry name" value="UBQ-conjugating_enzyme/RWD"/>
</dbReference>
<evidence type="ECO:0000313" key="9">
    <source>
        <dbReference type="Proteomes" id="UP000324629"/>
    </source>
</evidence>
<sequence length="206" mass="23456">MFSLLIKIFGLKAIEQSMEKLRYGTDVRLGYPTVERLKEATGPGTTVAPGIMCATSARLQKELANLNNACNKILRNLTVDNSNMRLWTGYIVPEEAPYSKGAFKIEITFPPEYPFKPPKLIFRTPIYHPNIDEKGMICLPIITPENWKPATKIEHVLQALISLLHSPEIEHPLRSDVAEEYVKDIKKFMKTAEEHTRKYAEKTSNL</sequence>
<dbReference type="GO" id="GO:0005524">
    <property type="term" value="F:ATP binding"/>
    <property type="evidence" value="ECO:0007669"/>
    <property type="project" value="UniProtKB-UniRule"/>
</dbReference>
<dbReference type="SUPFAM" id="SSF54495">
    <property type="entry name" value="UBC-like"/>
    <property type="match status" value="1"/>
</dbReference>
<dbReference type="AlphaFoldDB" id="A0A5J4NUF4"/>
<dbReference type="GO" id="GO:0061631">
    <property type="term" value="F:ubiquitin conjugating enzyme activity"/>
    <property type="evidence" value="ECO:0007669"/>
    <property type="project" value="UniProtKB-EC"/>
</dbReference>
<protein>
    <recommendedName>
        <fullName evidence="2">E2 ubiquitin-conjugating enzyme</fullName>
        <ecNumber evidence="2">2.3.2.23</ecNumber>
    </recommendedName>
</protein>
<evidence type="ECO:0000256" key="4">
    <source>
        <dbReference type="ARBA" id="ARBA00022786"/>
    </source>
</evidence>
<accession>A0A5J4NUF4</accession>
<dbReference type="Proteomes" id="UP000324629">
    <property type="component" value="Unassembled WGS sequence"/>
</dbReference>
<dbReference type="InterPro" id="IPR000608">
    <property type="entry name" value="UBC"/>
</dbReference>
<gene>
    <name evidence="8" type="ORF">DEA37_0013818</name>
</gene>
<keyword evidence="6" id="KW-0547">Nucleotide-binding</keyword>
<dbReference type="Pfam" id="PF00179">
    <property type="entry name" value="UQ_con"/>
    <property type="match status" value="1"/>
</dbReference>
<evidence type="ECO:0000256" key="2">
    <source>
        <dbReference type="ARBA" id="ARBA00012486"/>
    </source>
</evidence>
<dbReference type="Gene3D" id="3.10.110.10">
    <property type="entry name" value="Ubiquitin Conjugating Enzyme"/>
    <property type="match status" value="1"/>
</dbReference>
<dbReference type="PROSITE" id="PS50127">
    <property type="entry name" value="UBC_2"/>
    <property type="match status" value="1"/>
</dbReference>
<evidence type="ECO:0000259" key="7">
    <source>
        <dbReference type="PROSITE" id="PS50127"/>
    </source>
</evidence>
<dbReference type="FunFam" id="3.10.110.10:FF:000011">
    <property type="entry name" value="Ubiquitin-conjugating enzyme E2 L3"/>
    <property type="match status" value="1"/>
</dbReference>
<dbReference type="EC" id="2.3.2.23" evidence="2"/>
<evidence type="ECO:0000256" key="1">
    <source>
        <dbReference type="ARBA" id="ARBA00000485"/>
    </source>
</evidence>
<dbReference type="PROSITE" id="PS00183">
    <property type="entry name" value="UBC_1"/>
    <property type="match status" value="1"/>
</dbReference>
<feature type="domain" description="UBC core" evidence="7">
    <location>
        <begin position="54"/>
        <end position="201"/>
    </location>
</feature>
<evidence type="ECO:0000256" key="5">
    <source>
        <dbReference type="PROSITE-ProRule" id="PRU10133"/>
    </source>
</evidence>
<dbReference type="PANTHER" id="PTHR24068">
    <property type="entry name" value="UBIQUITIN-CONJUGATING ENZYME E2"/>
    <property type="match status" value="1"/>
</dbReference>
<dbReference type="CDD" id="cd23801">
    <property type="entry name" value="UBCc_UBE2L3"/>
    <property type="match status" value="1"/>
</dbReference>
<evidence type="ECO:0000256" key="3">
    <source>
        <dbReference type="ARBA" id="ARBA00022679"/>
    </source>
</evidence>
<feature type="active site" description="Glycyl thioester intermediate" evidence="5">
    <location>
        <position position="138"/>
    </location>
</feature>